<gene>
    <name evidence="1" type="ORF">FPZ49_18505</name>
</gene>
<sequence>MNFATSLFSRYMMQAYDLGIETEKLVWEAVTFFREELDEQVVPVAELAGNPDPLTVCCATYEDKYANQWLFGLAMDDQSGGWLQGWVVRNGEIVHRNIPLADD</sequence>
<comment type="caution">
    <text evidence="1">The sequence shown here is derived from an EMBL/GenBank/DDBJ whole genome shotgun (WGS) entry which is preliminary data.</text>
</comment>
<name>A0A559K8H8_9BACL</name>
<evidence type="ECO:0000313" key="1">
    <source>
        <dbReference type="EMBL" id="TVY08429.1"/>
    </source>
</evidence>
<keyword evidence="2" id="KW-1185">Reference proteome</keyword>
<dbReference type="Proteomes" id="UP000317036">
    <property type="component" value="Unassembled WGS sequence"/>
</dbReference>
<dbReference type="OrthoDB" id="2456430at2"/>
<evidence type="ECO:0000313" key="2">
    <source>
        <dbReference type="Proteomes" id="UP000317036"/>
    </source>
</evidence>
<reference evidence="1 2" key="1">
    <citation type="submission" date="2019-07" db="EMBL/GenBank/DDBJ databases">
        <authorList>
            <person name="Kim J."/>
        </authorList>
    </citation>
    <scope>NUCLEOTIDE SEQUENCE [LARGE SCALE GENOMIC DNA]</scope>
    <source>
        <strain evidence="1 2">JC52</strain>
    </source>
</reference>
<dbReference type="EMBL" id="VNJI01000023">
    <property type="protein sequence ID" value="TVY08429.1"/>
    <property type="molecule type" value="Genomic_DNA"/>
</dbReference>
<organism evidence="1 2">
    <name type="scientific">Paenibacillus cremeus</name>
    <dbReference type="NCBI Taxonomy" id="2163881"/>
    <lineage>
        <taxon>Bacteria</taxon>
        <taxon>Bacillati</taxon>
        <taxon>Bacillota</taxon>
        <taxon>Bacilli</taxon>
        <taxon>Bacillales</taxon>
        <taxon>Paenibacillaceae</taxon>
        <taxon>Paenibacillus</taxon>
    </lineage>
</organism>
<proteinExistence type="predicted"/>
<accession>A0A559K8H8</accession>
<dbReference type="AlphaFoldDB" id="A0A559K8H8"/>
<protein>
    <submittedName>
        <fullName evidence="1">Uncharacterized protein</fullName>
    </submittedName>
</protein>
<dbReference type="RefSeq" id="WP_144849667.1">
    <property type="nucleotide sequence ID" value="NZ_VNJI01000023.1"/>
</dbReference>